<dbReference type="STRING" id="665467.SAMN02982931_03952"/>
<dbReference type="CDD" id="cd07814">
    <property type="entry name" value="SRPBCC_CalC_Aha1-like"/>
    <property type="match status" value="1"/>
</dbReference>
<keyword evidence="4" id="KW-1185">Reference proteome</keyword>
<accession>A0A1G6DZN4</accession>
<feature type="domain" description="Activator of Hsp90 ATPase homologue 1/2-like C-terminal" evidence="2">
    <location>
        <begin position="20"/>
        <end position="147"/>
    </location>
</feature>
<organism evidence="3 4">
    <name type="scientific">Bauldia litoralis</name>
    <dbReference type="NCBI Taxonomy" id="665467"/>
    <lineage>
        <taxon>Bacteria</taxon>
        <taxon>Pseudomonadati</taxon>
        <taxon>Pseudomonadota</taxon>
        <taxon>Alphaproteobacteria</taxon>
        <taxon>Hyphomicrobiales</taxon>
        <taxon>Kaistiaceae</taxon>
        <taxon>Bauldia</taxon>
    </lineage>
</organism>
<comment type="similarity">
    <text evidence="1">Belongs to the AHA1 family.</text>
</comment>
<dbReference type="SUPFAM" id="SSF55961">
    <property type="entry name" value="Bet v1-like"/>
    <property type="match status" value="1"/>
</dbReference>
<evidence type="ECO:0000313" key="4">
    <source>
        <dbReference type="Proteomes" id="UP000199071"/>
    </source>
</evidence>
<dbReference type="Pfam" id="PF08327">
    <property type="entry name" value="AHSA1"/>
    <property type="match status" value="1"/>
</dbReference>
<dbReference type="RefSeq" id="WP_175478544.1">
    <property type="nucleotide sequence ID" value="NZ_FMXQ01000009.1"/>
</dbReference>
<reference evidence="3 4" key="1">
    <citation type="submission" date="2016-10" db="EMBL/GenBank/DDBJ databases">
        <authorList>
            <person name="de Groot N.N."/>
        </authorList>
    </citation>
    <scope>NUCLEOTIDE SEQUENCE [LARGE SCALE GENOMIC DNA]</scope>
    <source>
        <strain evidence="3 4">ATCC 35022</strain>
    </source>
</reference>
<evidence type="ECO:0000256" key="1">
    <source>
        <dbReference type="ARBA" id="ARBA00006817"/>
    </source>
</evidence>
<proteinExistence type="inferred from homology"/>
<dbReference type="AlphaFoldDB" id="A0A1G6DZN4"/>
<dbReference type="Gene3D" id="3.30.530.20">
    <property type="match status" value="1"/>
</dbReference>
<dbReference type="Proteomes" id="UP000199071">
    <property type="component" value="Unassembled WGS sequence"/>
</dbReference>
<evidence type="ECO:0000313" key="3">
    <source>
        <dbReference type="EMBL" id="SDB50582.1"/>
    </source>
</evidence>
<name>A0A1G6DZN4_9HYPH</name>
<protein>
    <submittedName>
        <fullName evidence="3">Uncharacterized conserved protein YndB, AHSA1/START domain</fullName>
    </submittedName>
</protein>
<dbReference type="InterPro" id="IPR023393">
    <property type="entry name" value="START-like_dom_sf"/>
</dbReference>
<gene>
    <name evidence="3" type="ORF">SAMN02982931_03952</name>
</gene>
<evidence type="ECO:0000259" key="2">
    <source>
        <dbReference type="Pfam" id="PF08327"/>
    </source>
</evidence>
<sequence length="148" mass="16726">MNREAADDAEAALVVRRTIRASPERLFAAWTQPEHLVRWWGPGPVTCPEAEIDLRVGGRYRLANRMPDGRIDWISGVFEVVEPPSRLVYSWTIGASAATPERVTVRFEPRGEETEVVIHHERIATPEARRTHRQGWEGCLDGLTAFLA</sequence>
<dbReference type="EMBL" id="FMXQ01000009">
    <property type="protein sequence ID" value="SDB50582.1"/>
    <property type="molecule type" value="Genomic_DNA"/>
</dbReference>
<dbReference type="InterPro" id="IPR013538">
    <property type="entry name" value="ASHA1/2-like_C"/>
</dbReference>